<dbReference type="PaxDb" id="3708-A0A078JYT1"/>
<evidence type="ECO:0000256" key="1">
    <source>
        <dbReference type="SAM" id="MobiDB-lite"/>
    </source>
</evidence>
<proteinExistence type="predicted"/>
<feature type="compositionally biased region" description="Basic and acidic residues" evidence="1">
    <location>
        <begin position="131"/>
        <end position="141"/>
    </location>
</feature>
<evidence type="ECO:0000313" key="2">
    <source>
        <dbReference type="EMBL" id="CDY70797.1"/>
    </source>
</evidence>
<dbReference type="AlphaFoldDB" id="A0A078JYT1"/>
<dbReference type="OMA" id="DYFIVRE"/>
<feature type="compositionally biased region" description="Basic and acidic residues" evidence="1">
    <location>
        <begin position="48"/>
        <end position="62"/>
    </location>
</feature>
<name>A0A078JYT1_BRANA</name>
<accession>A0A078JYT1</accession>
<gene>
    <name evidence="2" type="primary">BnaUnng04030D</name>
    <name evidence="2" type="ORF">GSBRNA2T00007547001</name>
</gene>
<reference evidence="2" key="2">
    <citation type="submission" date="2014-06" db="EMBL/GenBank/DDBJ databases">
        <authorList>
            <person name="Genoscope - CEA"/>
        </authorList>
    </citation>
    <scope>NUCLEOTIDE SEQUENCE</scope>
</reference>
<feature type="region of interest" description="Disordered" evidence="1">
    <location>
        <begin position="47"/>
        <end position="150"/>
    </location>
</feature>
<protein>
    <submittedName>
        <fullName evidence="2">BnaUnng04030D protein</fullName>
    </submittedName>
</protein>
<dbReference type="Gramene" id="CDY70797">
    <property type="protein sequence ID" value="CDY70797"/>
    <property type="gene ID" value="GSBRNA2T00007547001"/>
</dbReference>
<organism evidence="2">
    <name type="scientific">Brassica napus</name>
    <name type="common">Rape</name>
    <dbReference type="NCBI Taxonomy" id="3708"/>
    <lineage>
        <taxon>Eukaryota</taxon>
        <taxon>Viridiplantae</taxon>
        <taxon>Streptophyta</taxon>
        <taxon>Embryophyta</taxon>
        <taxon>Tracheophyta</taxon>
        <taxon>Spermatophyta</taxon>
        <taxon>Magnoliopsida</taxon>
        <taxon>eudicotyledons</taxon>
        <taxon>Gunneridae</taxon>
        <taxon>Pentapetalae</taxon>
        <taxon>rosids</taxon>
        <taxon>malvids</taxon>
        <taxon>Brassicales</taxon>
        <taxon>Brassicaceae</taxon>
        <taxon>Brassiceae</taxon>
        <taxon>Brassica</taxon>
    </lineage>
</organism>
<dbReference type="EMBL" id="LK043372">
    <property type="protein sequence ID" value="CDY70797.1"/>
    <property type="molecule type" value="Genomic_DNA"/>
</dbReference>
<reference evidence="2" key="1">
    <citation type="journal article" date="2014" name="Science">
        <title>Plant genetics. Early allopolyploid evolution in the post-Neolithic Brassica napus oilseed genome.</title>
        <authorList>
            <person name="Chalhoub B."/>
            <person name="Denoeud F."/>
            <person name="Liu S."/>
            <person name="Parkin I.A."/>
            <person name="Tang H."/>
            <person name="Wang X."/>
            <person name="Chiquet J."/>
            <person name="Belcram H."/>
            <person name="Tong C."/>
            <person name="Samans B."/>
            <person name="Correa M."/>
            <person name="Da Silva C."/>
            <person name="Just J."/>
            <person name="Falentin C."/>
            <person name="Koh C.S."/>
            <person name="Le Clainche I."/>
            <person name="Bernard M."/>
            <person name="Bento P."/>
            <person name="Noel B."/>
            <person name="Labadie K."/>
            <person name="Alberti A."/>
            <person name="Charles M."/>
            <person name="Arnaud D."/>
            <person name="Guo H."/>
            <person name="Daviaud C."/>
            <person name="Alamery S."/>
            <person name="Jabbari K."/>
            <person name="Zhao M."/>
            <person name="Edger P.P."/>
            <person name="Chelaifa H."/>
            <person name="Tack D."/>
            <person name="Lassalle G."/>
            <person name="Mestiri I."/>
            <person name="Schnel N."/>
            <person name="Le Paslier M.C."/>
            <person name="Fan G."/>
            <person name="Renault V."/>
            <person name="Bayer P.E."/>
            <person name="Golicz A.A."/>
            <person name="Manoli S."/>
            <person name="Lee T.H."/>
            <person name="Thi V.H."/>
            <person name="Chalabi S."/>
            <person name="Hu Q."/>
            <person name="Fan C."/>
            <person name="Tollenaere R."/>
            <person name="Lu Y."/>
            <person name="Battail C."/>
            <person name="Shen J."/>
            <person name="Sidebottom C.H."/>
            <person name="Wang X."/>
            <person name="Canaguier A."/>
            <person name="Chauveau A."/>
            <person name="Berard A."/>
            <person name="Deniot G."/>
            <person name="Guan M."/>
            <person name="Liu Z."/>
            <person name="Sun F."/>
            <person name="Lim Y.P."/>
            <person name="Lyons E."/>
            <person name="Town C.D."/>
            <person name="Bancroft I."/>
            <person name="Wang X."/>
            <person name="Meng J."/>
            <person name="Ma J."/>
            <person name="Pires J.C."/>
            <person name="King G.J."/>
            <person name="Brunel D."/>
            <person name="Delourme R."/>
            <person name="Renard M."/>
            <person name="Aury J.M."/>
            <person name="Adams K.L."/>
            <person name="Batley J."/>
            <person name="Snowdon R.J."/>
            <person name="Tost J."/>
            <person name="Edwards D."/>
            <person name="Zhou Y."/>
            <person name="Hua W."/>
            <person name="Sharpe A.G."/>
            <person name="Paterson A.H."/>
            <person name="Guan C."/>
            <person name="Wincker P."/>
        </authorList>
    </citation>
    <scope>NUCLEOTIDE SEQUENCE [LARGE SCALE GENOMIC DNA]</scope>
</reference>
<feature type="compositionally biased region" description="Basic and acidic residues" evidence="1">
    <location>
        <begin position="90"/>
        <end position="103"/>
    </location>
</feature>
<sequence>MPLKPHHLHLLPFHKDLENKERIRERAKKKCDYFIVRESPELVAGATVRRDHAQLATTDKHPRPSSCSSRRDEAVDTNHASNGARTKLHGPPEDSPRRAREPHAPPPSAGATVNSGHSPPSPTNVRRSRRDRPPSVRRREAAAASPPRRR</sequence>